<feature type="domain" description="Xylanolytic transcriptional activator regulatory" evidence="4">
    <location>
        <begin position="288"/>
        <end position="363"/>
    </location>
</feature>
<dbReference type="AlphaFoldDB" id="A0A165DH42"/>
<dbReference type="Proteomes" id="UP000076871">
    <property type="component" value="Unassembled WGS sequence"/>
</dbReference>
<dbReference type="OrthoDB" id="4934715at2759"/>
<accession>A0A165DH42</accession>
<dbReference type="RefSeq" id="XP_040762605.1">
    <property type="nucleotide sequence ID" value="XM_040904656.1"/>
</dbReference>
<dbReference type="GO" id="GO:0005634">
    <property type="term" value="C:nucleus"/>
    <property type="evidence" value="ECO:0007669"/>
    <property type="project" value="UniProtKB-SubCell"/>
</dbReference>
<protein>
    <recommendedName>
        <fullName evidence="4">Xylanolytic transcriptional activator regulatory domain-containing protein</fullName>
    </recommendedName>
</protein>
<feature type="compositionally biased region" description="Polar residues" evidence="3">
    <location>
        <begin position="8"/>
        <end position="25"/>
    </location>
</feature>
<dbReference type="SMART" id="SM00906">
    <property type="entry name" value="Fungal_trans"/>
    <property type="match status" value="1"/>
</dbReference>
<proteinExistence type="predicted"/>
<evidence type="ECO:0000256" key="1">
    <source>
        <dbReference type="ARBA" id="ARBA00004123"/>
    </source>
</evidence>
<evidence type="ECO:0000259" key="4">
    <source>
        <dbReference type="SMART" id="SM00906"/>
    </source>
</evidence>
<feature type="region of interest" description="Disordered" evidence="3">
    <location>
        <begin position="1"/>
        <end position="25"/>
    </location>
</feature>
<keyword evidence="2" id="KW-0539">Nucleus</keyword>
<dbReference type="GeneID" id="63821686"/>
<dbReference type="InParanoid" id="A0A165DH42"/>
<sequence>MPPPLSGSFASSTNPGGGKETQTSHFVPPIPYDTFLPENLPSTHVTVGSLFPELHGAGKTAQPPQVTAKLLAHLPAKELRPKYMRALEETMMLHPCFNVRHFAQRVDAMFAWGEAGSVSPSALSLTAASTDPGSQTKAALAREVFFGQPPPPVGKGKANAKTGAGQQHGAGNSPKPTLSFFAASCAAFALGALVCKSNSTSAIANPSQPQESTDRPSTASSSSSSSASQAQAQVKEDEADPAALFALADQALGLFEKTSLYDLDAVIAMILQILYHLHDGQMSVAQGVFPLVGKMINVARMMGLAIDPDEFPGTYNLFEAETRRRIWWDVFYYDLFISDCMGHLPLIPDNSFTTRMPADVDEEQFTPSSLSLPTASTGEGAEKGTAYFSLKCR</sequence>
<feature type="compositionally biased region" description="Low complexity" evidence="3">
    <location>
        <begin position="219"/>
        <end position="233"/>
    </location>
</feature>
<reference evidence="5 6" key="1">
    <citation type="journal article" date="2016" name="Mol. Biol. Evol.">
        <title>Comparative Genomics of Early-Diverging Mushroom-Forming Fungi Provides Insights into the Origins of Lignocellulose Decay Capabilities.</title>
        <authorList>
            <person name="Nagy L.G."/>
            <person name="Riley R."/>
            <person name="Tritt A."/>
            <person name="Adam C."/>
            <person name="Daum C."/>
            <person name="Floudas D."/>
            <person name="Sun H."/>
            <person name="Yadav J.S."/>
            <person name="Pangilinan J."/>
            <person name="Larsson K.H."/>
            <person name="Matsuura K."/>
            <person name="Barry K."/>
            <person name="Labutti K."/>
            <person name="Kuo R."/>
            <person name="Ohm R.A."/>
            <person name="Bhattacharya S.S."/>
            <person name="Shirouzu T."/>
            <person name="Yoshinaga Y."/>
            <person name="Martin F.M."/>
            <person name="Grigoriev I.V."/>
            <person name="Hibbett D.S."/>
        </authorList>
    </citation>
    <scope>NUCLEOTIDE SEQUENCE [LARGE SCALE GENOMIC DNA]</scope>
    <source>
        <strain evidence="5 6">93-53</strain>
    </source>
</reference>
<dbReference type="GO" id="GO:0003677">
    <property type="term" value="F:DNA binding"/>
    <property type="evidence" value="ECO:0007669"/>
    <property type="project" value="InterPro"/>
</dbReference>
<evidence type="ECO:0000256" key="2">
    <source>
        <dbReference type="ARBA" id="ARBA00023242"/>
    </source>
</evidence>
<dbReference type="GO" id="GO:0008270">
    <property type="term" value="F:zinc ion binding"/>
    <property type="evidence" value="ECO:0007669"/>
    <property type="project" value="InterPro"/>
</dbReference>
<dbReference type="EMBL" id="KV427633">
    <property type="protein sequence ID" value="KZT04865.1"/>
    <property type="molecule type" value="Genomic_DNA"/>
</dbReference>
<dbReference type="GO" id="GO:0006351">
    <property type="term" value="P:DNA-templated transcription"/>
    <property type="evidence" value="ECO:0007669"/>
    <property type="project" value="InterPro"/>
</dbReference>
<dbReference type="STRING" id="1314785.A0A165DH42"/>
<evidence type="ECO:0000313" key="5">
    <source>
        <dbReference type="EMBL" id="KZT04865.1"/>
    </source>
</evidence>
<organism evidence="5 6">
    <name type="scientific">Laetiporus sulphureus 93-53</name>
    <dbReference type="NCBI Taxonomy" id="1314785"/>
    <lineage>
        <taxon>Eukaryota</taxon>
        <taxon>Fungi</taxon>
        <taxon>Dikarya</taxon>
        <taxon>Basidiomycota</taxon>
        <taxon>Agaricomycotina</taxon>
        <taxon>Agaricomycetes</taxon>
        <taxon>Polyporales</taxon>
        <taxon>Laetiporus</taxon>
    </lineage>
</organism>
<feature type="region of interest" description="Disordered" evidence="3">
    <location>
        <begin position="146"/>
        <end position="173"/>
    </location>
</feature>
<gene>
    <name evidence="5" type="ORF">LAESUDRAFT_657038</name>
</gene>
<evidence type="ECO:0000313" key="6">
    <source>
        <dbReference type="Proteomes" id="UP000076871"/>
    </source>
</evidence>
<evidence type="ECO:0000256" key="3">
    <source>
        <dbReference type="SAM" id="MobiDB-lite"/>
    </source>
</evidence>
<feature type="compositionally biased region" description="Low complexity" evidence="3">
    <location>
        <begin position="154"/>
        <end position="165"/>
    </location>
</feature>
<dbReference type="Pfam" id="PF04082">
    <property type="entry name" value="Fungal_trans"/>
    <property type="match status" value="1"/>
</dbReference>
<feature type="compositionally biased region" description="Polar residues" evidence="3">
    <location>
        <begin position="201"/>
        <end position="218"/>
    </location>
</feature>
<name>A0A165DH42_9APHY</name>
<dbReference type="InterPro" id="IPR050613">
    <property type="entry name" value="Sec_Metabolite_Reg"/>
</dbReference>
<dbReference type="PANTHER" id="PTHR31001">
    <property type="entry name" value="UNCHARACTERIZED TRANSCRIPTIONAL REGULATORY PROTEIN"/>
    <property type="match status" value="1"/>
</dbReference>
<keyword evidence="6" id="KW-1185">Reference proteome</keyword>
<feature type="region of interest" description="Disordered" evidence="3">
    <location>
        <begin position="201"/>
        <end position="233"/>
    </location>
</feature>
<dbReference type="InterPro" id="IPR007219">
    <property type="entry name" value="XnlR_reg_dom"/>
</dbReference>
<comment type="subcellular location">
    <subcellularLocation>
        <location evidence="1">Nucleus</location>
    </subcellularLocation>
</comment>
<dbReference type="CDD" id="cd12148">
    <property type="entry name" value="fungal_TF_MHR"/>
    <property type="match status" value="1"/>
</dbReference>